<dbReference type="GO" id="GO:0005886">
    <property type="term" value="C:plasma membrane"/>
    <property type="evidence" value="ECO:0007669"/>
    <property type="project" value="UniProtKB-SubCell"/>
</dbReference>
<keyword evidence="4 7" id="KW-0812">Transmembrane</keyword>
<evidence type="ECO:0000256" key="1">
    <source>
        <dbReference type="ARBA" id="ARBA00004651"/>
    </source>
</evidence>
<dbReference type="PANTHER" id="PTHR47371">
    <property type="entry name" value="LIPOTEICHOIC ACID SYNTHASE"/>
    <property type="match status" value="1"/>
</dbReference>
<evidence type="ECO:0000313" key="9">
    <source>
        <dbReference type="EMBL" id="AKG34907.1"/>
    </source>
</evidence>
<dbReference type="Gene3D" id="3.40.720.10">
    <property type="entry name" value="Alkaline Phosphatase, subunit A"/>
    <property type="match status" value="1"/>
</dbReference>
<dbReference type="Pfam" id="PF00884">
    <property type="entry name" value="Sulfatase"/>
    <property type="match status" value="1"/>
</dbReference>
<keyword evidence="6 7" id="KW-0472">Membrane</keyword>
<dbReference type="Proteomes" id="UP000034189">
    <property type="component" value="Chromosome"/>
</dbReference>
<sequence length="602" mass="67160">MRHYIPGKRLGIMLLSFLIGGLVLNFIMQAATFGMDIGSVFAWISRYYWLYAAGSLFFFFVLLAFAAVIPNLYIGPLIAFVACVILGIADYKKLTTTGEPLFPWDLMLVKNAGEMSKITKGMISPLALVLAVVLIAGLIYLLRKLPKIRIGLPLRAGFTIISATMIAGFILVVGGQSTLATSIHYQNIYWDQKVNYTQNGFLFAFTGNLKQNLMEKPDNYSKEAITKIAEKYNALPGNGTAAAPDELPNILYMMDEAFFDPTRLSTFTFSEDPLKFIHQEEKDTPSGYMLSPEFGGNTANIEFEALTGLSMYFLKDGSIPYQQRIVKMSSLPSIVSILKDRGYRALALHPFDETFYNRNKVYPVLGFDKFTSQNDMTNAQRITPDGYISDMAAVKEAVRELDSSDQPTFLHLVTMQNHFPFVKGHNGPNTVTVSGAKPDRKDELETYVQDTKLTDEALAYLAEELKSMKRPTIVVFWGDHLPALSGDIYTQAGWDTNPRLKHETKLLYMANFDIGKQPVGTLSPAFIGPTVFELSGQKLPGYYKLLDKVKSELPGLSKNVLIGPSGIVPGLNAEQQALLDDYRLVEYDMLEGENYSQDLLFQ</sequence>
<evidence type="ECO:0000256" key="7">
    <source>
        <dbReference type="SAM" id="Phobius"/>
    </source>
</evidence>
<evidence type="ECO:0000256" key="4">
    <source>
        <dbReference type="ARBA" id="ARBA00022692"/>
    </source>
</evidence>
<proteinExistence type="predicted"/>
<evidence type="ECO:0000256" key="2">
    <source>
        <dbReference type="ARBA" id="ARBA00004936"/>
    </source>
</evidence>
<protein>
    <recommendedName>
        <fullName evidence="8">Sulfatase N-terminal domain-containing protein</fullName>
    </recommendedName>
</protein>
<feature type="transmembrane region" description="Helical" evidence="7">
    <location>
        <begin position="47"/>
        <end position="65"/>
    </location>
</feature>
<name>A0A0F7F960_PAEDU</name>
<feature type="transmembrane region" description="Helical" evidence="7">
    <location>
        <begin position="154"/>
        <end position="174"/>
    </location>
</feature>
<feature type="domain" description="Sulfatase N-terminal" evidence="8">
    <location>
        <begin position="248"/>
        <end position="536"/>
    </location>
</feature>
<dbReference type="InterPro" id="IPR050448">
    <property type="entry name" value="OpgB/LTA_synthase_biosynth"/>
</dbReference>
<feature type="transmembrane region" description="Helical" evidence="7">
    <location>
        <begin position="72"/>
        <end position="89"/>
    </location>
</feature>
<organism evidence="9 10">
    <name type="scientific">Paenibacillus durus ATCC 35681</name>
    <dbReference type="NCBI Taxonomy" id="1333534"/>
    <lineage>
        <taxon>Bacteria</taxon>
        <taxon>Bacillati</taxon>
        <taxon>Bacillota</taxon>
        <taxon>Bacilli</taxon>
        <taxon>Bacillales</taxon>
        <taxon>Paenibacillaceae</taxon>
        <taxon>Paenibacillus</taxon>
    </lineage>
</organism>
<accession>A0A0F7F960</accession>
<keyword evidence="3" id="KW-1003">Cell membrane</keyword>
<reference evidence="9 10" key="2">
    <citation type="journal article" date="2016" name="Genome Announc.">
        <title>Genome Sequence of a Gram-Positive Diazotroph, Paenibacillus durus Type Strain ATCC 35681.</title>
        <authorList>
            <person name="Halim M.A."/>
            <person name="Rahman A.Y."/>
            <person name="Sim K.S."/>
            <person name="Yam H.C."/>
            <person name="Rahim A.A."/>
            <person name="Ghazali A.H."/>
            <person name="Najimudin N."/>
        </authorList>
    </citation>
    <scope>NUCLEOTIDE SEQUENCE [LARGE SCALE GENOMIC DNA]</scope>
    <source>
        <strain evidence="9 10">ATCC 35681</strain>
    </source>
</reference>
<dbReference type="CDD" id="cd16015">
    <property type="entry name" value="LTA_synthase"/>
    <property type="match status" value="1"/>
</dbReference>
<keyword evidence="5 7" id="KW-1133">Transmembrane helix</keyword>
<evidence type="ECO:0000256" key="5">
    <source>
        <dbReference type="ARBA" id="ARBA00022989"/>
    </source>
</evidence>
<dbReference type="EMBL" id="CP011114">
    <property type="protein sequence ID" value="AKG34907.1"/>
    <property type="molecule type" value="Genomic_DNA"/>
</dbReference>
<gene>
    <name evidence="9" type="ORF">VK70_10300</name>
</gene>
<dbReference type="HOGENOM" id="CLU_014385_3_2_9"/>
<dbReference type="OrthoDB" id="243547at2"/>
<comment type="subcellular location">
    <subcellularLocation>
        <location evidence="1">Cell membrane</location>
        <topology evidence="1">Multi-pass membrane protein</topology>
    </subcellularLocation>
</comment>
<comment type="pathway">
    <text evidence="2">Cell wall biogenesis; lipoteichoic acid biosynthesis.</text>
</comment>
<dbReference type="PATRIC" id="fig|1333534.5.peg.2271"/>
<dbReference type="SUPFAM" id="SSF53649">
    <property type="entry name" value="Alkaline phosphatase-like"/>
    <property type="match status" value="1"/>
</dbReference>
<evidence type="ECO:0000313" key="10">
    <source>
        <dbReference type="Proteomes" id="UP000034189"/>
    </source>
</evidence>
<evidence type="ECO:0000256" key="6">
    <source>
        <dbReference type="ARBA" id="ARBA00023136"/>
    </source>
</evidence>
<feature type="transmembrane region" description="Helical" evidence="7">
    <location>
        <begin position="12"/>
        <end position="35"/>
    </location>
</feature>
<feature type="transmembrane region" description="Helical" evidence="7">
    <location>
        <begin position="122"/>
        <end position="142"/>
    </location>
</feature>
<evidence type="ECO:0000259" key="8">
    <source>
        <dbReference type="Pfam" id="PF00884"/>
    </source>
</evidence>
<dbReference type="InterPro" id="IPR017850">
    <property type="entry name" value="Alkaline_phosphatase_core_sf"/>
</dbReference>
<evidence type="ECO:0000256" key="3">
    <source>
        <dbReference type="ARBA" id="ARBA00022475"/>
    </source>
</evidence>
<dbReference type="RefSeq" id="WP_025698833.1">
    <property type="nucleotide sequence ID" value="NZ_ASQQ01000629.1"/>
</dbReference>
<dbReference type="PANTHER" id="PTHR47371:SF3">
    <property type="entry name" value="PHOSPHOGLYCEROL TRANSFERASE I"/>
    <property type="match status" value="1"/>
</dbReference>
<dbReference type="InterPro" id="IPR000917">
    <property type="entry name" value="Sulfatase_N"/>
</dbReference>
<dbReference type="AlphaFoldDB" id="A0A0F7F960"/>
<reference evidence="9 10" key="1">
    <citation type="submission" date="2015-03" db="EMBL/GenBank/DDBJ databases">
        <authorList>
            <person name="Abdul Halim M."/>
        </authorList>
    </citation>
    <scope>NUCLEOTIDE SEQUENCE [LARGE SCALE GENOMIC DNA]</scope>
    <source>
        <strain evidence="9 10">ATCC 35681</strain>
    </source>
</reference>